<dbReference type="PANTHER" id="PTHR31319:SF45">
    <property type="entry name" value="ZINC FINGER PROTEIN HD1-LIKE"/>
    <property type="match status" value="1"/>
</dbReference>
<dbReference type="InterPro" id="IPR049808">
    <property type="entry name" value="CONSTANS-like_Bbox1"/>
</dbReference>
<dbReference type="CDD" id="cd19821">
    <property type="entry name" value="Bbox1_BBX-like"/>
    <property type="match status" value="2"/>
</dbReference>
<dbReference type="PROSITE" id="PS50119">
    <property type="entry name" value="ZF_BBOX"/>
    <property type="match status" value="2"/>
</dbReference>
<dbReference type="EMBL" id="JAIWQS010000002">
    <property type="protein sequence ID" value="KAJ8772194.1"/>
    <property type="molecule type" value="Genomic_DNA"/>
</dbReference>
<dbReference type="Proteomes" id="UP001159364">
    <property type="component" value="Linkage Group LG02"/>
</dbReference>
<evidence type="ECO:0000256" key="3">
    <source>
        <dbReference type="ARBA" id="ARBA00022723"/>
    </source>
</evidence>
<evidence type="ECO:0000256" key="1">
    <source>
        <dbReference type="ARBA" id="ARBA00004123"/>
    </source>
</evidence>
<proteinExistence type="inferred from homology"/>
<evidence type="ECO:0000256" key="4">
    <source>
        <dbReference type="ARBA" id="ARBA00022771"/>
    </source>
</evidence>
<keyword evidence="3" id="KW-0479">Metal-binding</keyword>
<keyword evidence="5" id="KW-0862">Zinc</keyword>
<dbReference type="Pfam" id="PF00643">
    <property type="entry name" value="zf-B_box"/>
    <property type="match status" value="1"/>
</dbReference>
<evidence type="ECO:0000313" key="12">
    <source>
        <dbReference type="Proteomes" id="UP001159364"/>
    </source>
</evidence>
<evidence type="ECO:0000259" key="9">
    <source>
        <dbReference type="PROSITE" id="PS50119"/>
    </source>
</evidence>
<comment type="similarity">
    <text evidence="2">Belongs to the CONSTANS family.</text>
</comment>
<dbReference type="SMART" id="SM00336">
    <property type="entry name" value="BBOX"/>
    <property type="match status" value="2"/>
</dbReference>
<feature type="domain" description="CCT" evidence="10">
    <location>
        <begin position="312"/>
        <end position="354"/>
    </location>
</feature>
<keyword evidence="6 8" id="KW-0539">Nucleus</keyword>
<dbReference type="AlphaFoldDB" id="A0AAV8U1V3"/>
<evidence type="ECO:0000313" key="11">
    <source>
        <dbReference type="EMBL" id="KAJ8772194.1"/>
    </source>
</evidence>
<dbReference type="InterPro" id="IPR000315">
    <property type="entry name" value="Znf_B-box"/>
</dbReference>
<evidence type="ECO:0000259" key="10">
    <source>
        <dbReference type="PROSITE" id="PS51017"/>
    </source>
</evidence>
<dbReference type="InterPro" id="IPR010402">
    <property type="entry name" value="CCT_domain"/>
</dbReference>
<organism evidence="11 12">
    <name type="scientific">Erythroxylum novogranatense</name>
    <dbReference type="NCBI Taxonomy" id="1862640"/>
    <lineage>
        <taxon>Eukaryota</taxon>
        <taxon>Viridiplantae</taxon>
        <taxon>Streptophyta</taxon>
        <taxon>Embryophyta</taxon>
        <taxon>Tracheophyta</taxon>
        <taxon>Spermatophyta</taxon>
        <taxon>Magnoliopsida</taxon>
        <taxon>eudicotyledons</taxon>
        <taxon>Gunneridae</taxon>
        <taxon>Pentapetalae</taxon>
        <taxon>rosids</taxon>
        <taxon>fabids</taxon>
        <taxon>Malpighiales</taxon>
        <taxon>Erythroxylaceae</taxon>
        <taxon>Erythroxylum</taxon>
    </lineage>
</organism>
<accession>A0AAV8U1V3</accession>
<dbReference type="GO" id="GO:0008270">
    <property type="term" value="F:zinc ion binding"/>
    <property type="evidence" value="ECO:0007669"/>
    <property type="project" value="UniProtKB-KW"/>
</dbReference>
<feature type="domain" description="B box-type" evidence="9">
    <location>
        <begin position="17"/>
        <end position="60"/>
    </location>
</feature>
<dbReference type="InterPro" id="IPR045281">
    <property type="entry name" value="CONSTANS-like"/>
</dbReference>
<comment type="caution">
    <text evidence="11">The sequence shown here is derived from an EMBL/GenBank/DDBJ whole genome shotgun (WGS) entry which is preliminary data.</text>
</comment>
<evidence type="ECO:0000256" key="8">
    <source>
        <dbReference type="PROSITE-ProRule" id="PRU00357"/>
    </source>
</evidence>
<sequence>MFNQVCSSSNTNDSPTNWSRLCDTCRSAACVLYCCTDSVYLCQTCDQSVHGASQHERVCLCTACENAPAAFTCQADEASLCINCDIEIHSANPLARRHNRVPIPPFPRTVNPTSTDLEGPNRSIFNVENSIITSKTHEELVEEETDSWLLLDLDDTEDKINSEFTYGEEADEYLDFAEYNSCMEHQCQDHSNHQQQNPSVCQGVNASDSVVPVQSFEAKRHLEQQQQQPPPLPPVLQHSIYLDKRYEAHKAAFINVTSDGQRVPMPYPSNYFLKGTSNVSNTLFRYMRGTKELFPKSSLLMPLQFSPSSRNREARVLRYREKRKVRTFEKKIRYASRKANAEARPRVKGRFARKMDSEFEVDQMYSASAEEYGYRIVPSY</sequence>
<name>A0AAV8U1V3_9ROSI</name>
<dbReference type="Pfam" id="PF06203">
    <property type="entry name" value="CCT"/>
    <property type="match status" value="1"/>
</dbReference>
<evidence type="ECO:0000256" key="6">
    <source>
        <dbReference type="ARBA" id="ARBA00023242"/>
    </source>
</evidence>
<dbReference type="GO" id="GO:0009909">
    <property type="term" value="P:regulation of flower development"/>
    <property type="evidence" value="ECO:0007669"/>
    <property type="project" value="InterPro"/>
</dbReference>
<dbReference type="GO" id="GO:2000028">
    <property type="term" value="P:regulation of photoperiodism, flowering"/>
    <property type="evidence" value="ECO:0007669"/>
    <property type="project" value="TreeGrafter"/>
</dbReference>
<reference evidence="11 12" key="1">
    <citation type="submission" date="2021-09" db="EMBL/GenBank/DDBJ databases">
        <title>Genomic insights and catalytic innovation underlie evolution of tropane alkaloids biosynthesis.</title>
        <authorList>
            <person name="Wang Y.-J."/>
            <person name="Tian T."/>
            <person name="Huang J.-P."/>
            <person name="Huang S.-X."/>
        </authorList>
    </citation>
    <scope>NUCLEOTIDE SEQUENCE [LARGE SCALE GENOMIC DNA]</scope>
    <source>
        <strain evidence="11">KIB-2018</strain>
        <tissue evidence="11">Leaf</tissue>
    </source>
</reference>
<comment type="subcellular location">
    <subcellularLocation>
        <location evidence="1 8">Nucleus</location>
    </subcellularLocation>
</comment>
<dbReference type="GO" id="GO:0003700">
    <property type="term" value="F:DNA-binding transcription factor activity"/>
    <property type="evidence" value="ECO:0007669"/>
    <property type="project" value="TreeGrafter"/>
</dbReference>
<gene>
    <name evidence="11" type="ORF">K2173_027371</name>
</gene>
<dbReference type="GO" id="GO:0005634">
    <property type="term" value="C:nucleus"/>
    <property type="evidence" value="ECO:0007669"/>
    <property type="project" value="UniProtKB-SubCell"/>
</dbReference>
<keyword evidence="4 7" id="KW-0863">Zinc-finger</keyword>
<feature type="domain" description="B box-type" evidence="9">
    <location>
        <begin position="56"/>
        <end position="103"/>
    </location>
</feature>
<evidence type="ECO:0000256" key="7">
    <source>
        <dbReference type="PROSITE-ProRule" id="PRU00024"/>
    </source>
</evidence>
<protein>
    <submittedName>
        <fullName evidence="11">Uncharacterized protein</fullName>
    </submittedName>
</protein>
<evidence type="ECO:0000256" key="5">
    <source>
        <dbReference type="ARBA" id="ARBA00022833"/>
    </source>
</evidence>
<keyword evidence="12" id="KW-1185">Reference proteome</keyword>
<evidence type="ECO:0000256" key="2">
    <source>
        <dbReference type="ARBA" id="ARBA00010024"/>
    </source>
</evidence>
<dbReference type="PANTHER" id="PTHR31319">
    <property type="entry name" value="ZINC FINGER PROTEIN CONSTANS-LIKE 4"/>
    <property type="match status" value="1"/>
</dbReference>
<dbReference type="PROSITE" id="PS51017">
    <property type="entry name" value="CCT"/>
    <property type="match status" value="1"/>
</dbReference>